<evidence type="ECO:0000313" key="15">
    <source>
        <dbReference type="Proteomes" id="UP000033106"/>
    </source>
</evidence>
<dbReference type="Proteomes" id="UP000282269">
    <property type="component" value="Chromosome"/>
</dbReference>
<dbReference type="EMBL" id="CP050869">
    <property type="protein sequence ID" value="QPG49563.1"/>
    <property type="molecule type" value="Genomic_DNA"/>
</dbReference>
<dbReference type="EMBL" id="CP033240">
    <property type="protein sequence ID" value="AZF80131.1"/>
    <property type="molecule type" value="Genomic_DNA"/>
</dbReference>
<evidence type="ECO:0000313" key="7">
    <source>
        <dbReference type="EMBL" id="AZF74917.1"/>
    </source>
</evidence>
<evidence type="ECO:0000313" key="8">
    <source>
        <dbReference type="EMBL" id="AZF77524.1"/>
    </source>
</evidence>
<dbReference type="Proteomes" id="UP000267993">
    <property type="component" value="Chromosome"/>
</dbReference>
<dbReference type="EMBL" id="CP033236">
    <property type="protein sequence ID" value="AZF69677.1"/>
    <property type="molecule type" value="Genomic_DNA"/>
</dbReference>
<evidence type="ECO:0000313" key="22">
    <source>
        <dbReference type="Proteomes" id="UP000278715"/>
    </source>
</evidence>
<evidence type="ECO:0000313" key="1">
    <source>
        <dbReference type="EMBL" id="AKA72548.1"/>
    </source>
</evidence>
<dbReference type="Proteomes" id="UP000273194">
    <property type="component" value="Chromosome"/>
</dbReference>
<reference evidence="12" key="3">
    <citation type="submission" date="2016-04" db="EMBL/GenBank/DDBJ databases">
        <authorList>
            <person name="Evans L.H."/>
            <person name="Alamgir A."/>
            <person name="Owens N."/>
            <person name="Weber N.D."/>
            <person name="Virtaneva K."/>
            <person name="Barbian K."/>
            <person name="Babar A."/>
            <person name="Rosenke K."/>
        </authorList>
    </citation>
    <scope>NUCLEOTIDE SEQUENCE</scope>
    <source>
        <strain evidence="12">P1</strain>
    </source>
</reference>
<dbReference type="EMBL" id="CP033237">
    <property type="protein sequence ID" value="AZF72297.1"/>
    <property type="molecule type" value="Genomic_DNA"/>
</dbReference>
<dbReference type="KEGG" id="ssol:SULB_0096"/>
<dbReference type="Proteomes" id="UP000269431">
    <property type="component" value="Chromosome"/>
</dbReference>
<dbReference type="Proteomes" id="UP000033106">
    <property type="component" value="Chromosome"/>
</dbReference>
<dbReference type="KEGG" id="ssoa:SULA_0095"/>
<organism evidence="3 15">
    <name type="scientific">Saccharolobus solfataricus</name>
    <name type="common">Sulfolobus solfataricus</name>
    <dbReference type="NCBI Taxonomy" id="2287"/>
    <lineage>
        <taxon>Archaea</taxon>
        <taxon>Thermoproteota</taxon>
        <taxon>Thermoprotei</taxon>
        <taxon>Sulfolobales</taxon>
        <taxon>Sulfolobaceae</taxon>
        <taxon>Saccharolobus</taxon>
    </lineage>
</organism>
<evidence type="ECO:0000313" key="6">
    <source>
        <dbReference type="EMBL" id="AZF72297.1"/>
    </source>
</evidence>
<dbReference type="EMBL" id="CP033235">
    <property type="protein sequence ID" value="AZF67057.1"/>
    <property type="molecule type" value="Genomic_DNA"/>
</dbReference>
<dbReference type="GeneID" id="44128014"/>
<evidence type="ECO:0000313" key="24">
    <source>
        <dbReference type="Proteomes" id="UP000594632"/>
    </source>
</evidence>
<accession>A0A0E3MEB1</accession>
<evidence type="ECO:0000313" key="23">
    <source>
        <dbReference type="Proteomes" id="UP000282269"/>
    </source>
</evidence>
<evidence type="ECO:0000313" key="17">
    <source>
        <dbReference type="Proteomes" id="UP000267993"/>
    </source>
</evidence>
<reference evidence="13 14" key="1">
    <citation type="journal article" date="2015" name="Genome Announc.">
        <title>Complete Genome Sequence of Sulfolobus solfataricus Strain 98/2 and Evolved Derivatives.</title>
        <authorList>
            <person name="McCarthy S."/>
            <person name="Gradnigo J."/>
            <person name="Johnson T."/>
            <person name="Payne S."/>
            <person name="Lipzen A."/>
            <person name="Martin J."/>
            <person name="Schackwitz W."/>
            <person name="Moriyama E."/>
            <person name="Blum P."/>
        </authorList>
    </citation>
    <scope>NUCLEOTIDE SEQUENCE [LARGE SCALE GENOMIC DNA]</scope>
    <source>
        <strain evidence="13">98/2 SULC</strain>
        <strain evidence="1">SARC-B</strain>
        <strain evidence="2">SARC-C</strain>
        <strain evidence="3 15">SULA</strain>
        <strain evidence="14">SULB</strain>
    </source>
</reference>
<evidence type="ECO:0000313" key="12">
    <source>
        <dbReference type="EMBL" id="SAI85975.1"/>
    </source>
</evidence>
<dbReference type="EMBL" id="CP011057">
    <property type="protein sequence ID" value="AKA77940.1"/>
    <property type="molecule type" value="Genomic_DNA"/>
</dbReference>
<evidence type="ECO:0000313" key="4">
    <source>
        <dbReference type="EMBL" id="AZF67057.1"/>
    </source>
</evidence>
<dbReference type="KEGG" id="ssof:SULC_0095"/>
<dbReference type="Proteomes" id="UP000076770">
    <property type="component" value="Chromosome i"/>
</dbReference>
<dbReference type="Proteomes" id="UP000594632">
    <property type="component" value="Chromosome"/>
</dbReference>
<dbReference type="EMBL" id="CP011055">
    <property type="protein sequence ID" value="AKA72548.1"/>
    <property type="molecule type" value="Genomic_DNA"/>
</dbReference>
<dbReference type="AlphaFoldDB" id="A0A0E3MEB1"/>
<reference evidence="17 18" key="4">
    <citation type="journal article" date="2018" name="Proc. Natl. Acad. Sci. U.S.A.">
        <title>Nonmutational mechanism of inheritance in the Archaeon Sulfolobus solfataricus.</title>
        <authorList>
            <person name="Payne S."/>
            <person name="McCarthy S."/>
            <person name="Johnson T."/>
            <person name="North E."/>
            <person name="Blum P."/>
        </authorList>
    </citation>
    <scope>NUCLEOTIDE SEQUENCE [LARGE SCALE GENOMIC DNA]</scope>
    <source>
        <strain evidence="5 17">SARC-H</strain>
        <strain evidence="6 21">SARC-I</strain>
        <strain evidence="8 22">SARC-N</strain>
        <strain evidence="9 23">SARC-O</strain>
        <strain evidence="10 18">SUL120</strain>
        <strain evidence="4 19">SULG</strain>
        <strain evidence="7 20">SULM</strain>
    </source>
</reference>
<evidence type="ECO:0000313" key="2">
    <source>
        <dbReference type="EMBL" id="AKA75247.1"/>
    </source>
</evidence>
<evidence type="ECO:0000313" key="21">
    <source>
        <dbReference type="Proteomes" id="UP000275843"/>
    </source>
</evidence>
<protein>
    <submittedName>
        <fullName evidence="3">Uncharacterized protein</fullName>
    </submittedName>
</protein>
<proteinExistence type="predicted"/>
<dbReference type="Proteomes" id="UP000278715">
    <property type="component" value="Chromosome"/>
</dbReference>
<evidence type="ECO:0000313" key="10">
    <source>
        <dbReference type="EMBL" id="AZF82738.1"/>
    </source>
</evidence>
<dbReference type="Proteomes" id="UP000033057">
    <property type="component" value="Chromosome"/>
</dbReference>
<evidence type="ECO:0000313" key="5">
    <source>
        <dbReference type="EMBL" id="AZF69677.1"/>
    </source>
</evidence>
<evidence type="ECO:0000313" key="20">
    <source>
        <dbReference type="Proteomes" id="UP000273443"/>
    </source>
</evidence>
<reference evidence="3" key="5">
    <citation type="submission" date="2018-10" db="EMBL/GenBank/DDBJ databases">
        <authorList>
            <person name="McCarthy S."/>
            <person name="Gradnigo J."/>
            <person name="Johnson T."/>
            <person name="Payne S."/>
            <person name="Lipzen A."/>
            <person name="Schackwitz W."/>
            <person name="Martin J."/>
            <person name="Moriyama E."/>
            <person name="Blum P."/>
        </authorList>
    </citation>
    <scope>NUCLEOTIDE SEQUENCE</scope>
    <source>
        <strain evidence="1">SARC-B</strain>
        <strain evidence="2">SARC-C</strain>
        <strain evidence="3">SULA</strain>
    </source>
</reference>
<evidence type="ECO:0000313" key="3">
    <source>
        <dbReference type="EMBL" id="AKA77940.1"/>
    </source>
</evidence>
<dbReference type="EMBL" id="CP033241">
    <property type="protein sequence ID" value="AZF82738.1"/>
    <property type="molecule type" value="Genomic_DNA"/>
</dbReference>
<dbReference type="OMA" id="AYLMQPS"/>
<evidence type="ECO:0000313" key="9">
    <source>
        <dbReference type="EMBL" id="AZF80131.1"/>
    </source>
</evidence>
<dbReference type="PATRIC" id="fig|2287.6.peg.98"/>
<evidence type="ECO:0000313" key="14">
    <source>
        <dbReference type="Proteomes" id="UP000033085"/>
    </source>
</evidence>
<evidence type="ECO:0000313" key="16">
    <source>
        <dbReference type="Proteomes" id="UP000076770"/>
    </source>
</evidence>
<gene>
    <name evidence="11" type="ORF">HFC64_06805</name>
    <name evidence="12" type="ORF">SSOP1_2421</name>
    <name evidence="3" type="ORF">SULA_0095</name>
    <name evidence="1" type="ORF">SULB_0096</name>
    <name evidence="2" type="ORF">SULC_0095</name>
    <name evidence="4" type="ORF">SULG_00480</name>
    <name evidence="5" type="ORF">SULH_00480</name>
    <name evidence="6" type="ORF">SULI_00480</name>
    <name evidence="7" type="ORF">SULM_00480</name>
    <name evidence="8" type="ORF">SULN_00480</name>
    <name evidence="9" type="ORF">SULO_00480</name>
    <name evidence="10" type="ORF">SULZ_00480</name>
</gene>
<dbReference type="EMBL" id="CP033238">
    <property type="protein sequence ID" value="AZF74917.1"/>
    <property type="molecule type" value="Genomic_DNA"/>
</dbReference>
<evidence type="ECO:0000313" key="19">
    <source>
        <dbReference type="Proteomes" id="UP000273194"/>
    </source>
</evidence>
<reference evidence="16" key="2">
    <citation type="submission" date="2016-04" db="EMBL/GenBank/DDBJ databases">
        <authorList>
            <person name="Shah S.A."/>
            <person name="Garrett R.A."/>
        </authorList>
    </citation>
    <scope>NUCLEOTIDE SEQUENCE [LARGE SCALE GENOMIC DNA]</scope>
    <source>
        <strain evidence="16">ATCC 35091 / DSM 1616 / JCM 8930 / NBRC 15331 / P1</strain>
    </source>
</reference>
<dbReference type="EMBL" id="LT549890">
    <property type="protein sequence ID" value="SAI85975.1"/>
    <property type="molecule type" value="Genomic_DNA"/>
</dbReference>
<evidence type="ECO:0000313" key="13">
    <source>
        <dbReference type="Proteomes" id="UP000033057"/>
    </source>
</evidence>
<dbReference type="EMBL" id="CP033239">
    <property type="protein sequence ID" value="AZF77524.1"/>
    <property type="molecule type" value="Genomic_DNA"/>
</dbReference>
<evidence type="ECO:0000313" key="18">
    <source>
        <dbReference type="Proteomes" id="UP000269431"/>
    </source>
</evidence>
<sequence length="145" mass="16310">MKAVERLDNTMVELNKINESELGINELDLLRFLKNQLSKSKSLFESFSKSIDEKRWDDVLSYTFQISQRVNSIFGYLVQPAVFSIISKSKLSENIENIIDSLAFSISEMIIVLKQNNKSLGIDTITINMSSNPPSMSISVVIKGG</sequence>
<dbReference type="RefSeq" id="WP_009991834.1">
    <property type="nucleotide sequence ID" value="NZ_CP011055.2"/>
</dbReference>
<reference evidence="11 24" key="6">
    <citation type="journal article" date="2020" name="Nat. Commun.">
        <title>The structures of two archaeal type IV pili illuminate evolutionary relationships.</title>
        <authorList>
            <person name="Wang F."/>
            <person name="Baquero D.P."/>
            <person name="Su Z."/>
            <person name="Beltran L.C."/>
            <person name="Prangishvili D."/>
            <person name="Krupovic M."/>
            <person name="Egelman E.H."/>
        </authorList>
    </citation>
    <scope>NUCLEOTIDE SEQUENCE [LARGE SCALE GENOMIC DNA]</scope>
    <source>
        <strain evidence="11 24">POZ149</strain>
    </source>
</reference>
<dbReference type="EMBL" id="CP011056">
    <property type="protein sequence ID" value="AKA75247.1"/>
    <property type="molecule type" value="Genomic_DNA"/>
</dbReference>
<name>A0A0E3MEB1_SACSO</name>
<dbReference type="Proteomes" id="UP000275843">
    <property type="component" value="Chromosome"/>
</dbReference>
<evidence type="ECO:0000313" key="11">
    <source>
        <dbReference type="EMBL" id="QPG49563.1"/>
    </source>
</evidence>
<dbReference type="Proteomes" id="UP000033085">
    <property type="component" value="Chromosome"/>
</dbReference>
<dbReference type="GeneID" id="1453771"/>
<dbReference type="OrthoDB" id="36993at2157"/>
<dbReference type="Proteomes" id="UP000273443">
    <property type="component" value="Chromosome"/>
</dbReference>